<feature type="repeat" description="ARM" evidence="3">
    <location>
        <begin position="230"/>
        <end position="258"/>
    </location>
</feature>
<reference evidence="5" key="3">
    <citation type="submission" date="2015-06" db="UniProtKB">
        <authorList>
            <consortium name="EnsemblMetazoa"/>
        </authorList>
    </citation>
    <scope>IDENTIFICATION</scope>
</reference>
<dbReference type="EMBL" id="KB096742">
    <property type="protein sequence ID" value="ESO02473.1"/>
    <property type="molecule type" value="Genomic_DNA"/>
</dbReference>
<dbReference type="InterPro" id="IPR000225">
    <property type="entry name" value="Armadillo"/>
</dbReference>
<reference evidence="4 6" key="2">
    <citation type="journal article" date="2013" name="Nature">
        <title>Insights into bilaterian evolution from three spiralian genomes.</title>
        <authorList>
            <person name="Simakov O."/>
            <person name="Marletaz F."/>
            <person name="Cho S.J."/>
            <person name="Edsinger-Gonzales E."/>
            <person name="Havlak P."/>
            <person name="Hellsten U."/>
            <person name="Kuo D.H."/>
            <person name="Larsson T."/>
            <person name="Lv J."/>
            <person name="Arendt D."/>
            <person name="Savage R."/>
            <person name="Osoegawa K."/>
            <person name="de Jong P."/>
            <person name="Grimwood J."/>
            <person name="Chapman J.A."/>
            <person name="Shapiro H."/>
            <person name="Aerts A."/>
            <person name="Otillar R.P."/>
            <person name="Terry A.Y."/>
            <person name="Boore J.L."/>
            <person name="Grigoriev I.V."/>
            <person name="Lindberg D.R."/>
            <person name="Seaver E.C."/>
            <person name="Weisblat D.A."/>
            <person name="Putnam N.H."/>
            <person name="Rokhsar D.S."/>
        </authorList>
    </citation>
    <scope>NUCLEOTIDE SEQUENCE</scope>
</reference>
<dbReference type="CTD" id="20196167"/>
<dbReference type="RefSeq" id="XP_009019881.1">
    <property type="nucleotide sequence ID" value="XM_009021633.1"/>
</dbReference>
<dbReference type="InParanoid" id="T1EHW7"/>
<dbReference type="KEGG" id="hro:HELRODRAFT_131926"/>
<dbReference type="InterPro" id="IPR026818">
    <property type="entry name" value="Apc_fam"/>
</dbReference>
<gene>
    <name evidence="5" type="primary">20196167</name>
    <name evidence="4" type="ORF">HELRODRAFT_131926</name>
</gene>
<dbReference type="PANTHER" id="PTHR12607">
    <property type="entry name" value="ADENOMATOUS POLYPOSIS COLI PROTEIN FAMILY"/>
    <property type="match status" value="1"/>
</dbReference>
<evidence type="ECO:0000313" key="4">
    <source>
        <dbReference type="EMBL" id="ESO02473.1"/>
    </source>
</evidence>
<keyword evidence="6" id="KW-1185">Reference proteome</keyword>
<comment type="similarity">
    <text evidence="1">Belongs to the adenomatous polyposis coli (APC) family.</text>
</comment>
<dbReference type="Proteomes" id="UP000015101">
    <property type="component" value="Unassembled WGS sequence"/>
</dbReference>
<dbReference type="InterPro" id="IPR041257">
    <property type="entry name" value="APC_rep"/>
</dbReference>
<name>T1EHW7_HELRO</name>
<feature type="repeat" description="ARM" evidence="3">
    <location>
        <begin position="63"/>
        <end position="95"/>
    </location>
</feature>
<dbReference type="InterPro" id="IPR011989">
    <property type="entry name" value="ARM-like"/>
</dbReference>
<evidence type="ECO:0008006" key="7">
    <source>
        <dbReference type="Google" id="ProtNLM"/>
    </source>
</evidence>
<dbReference type="HOGENOM" id="CLU_699394_0_0_1"/>
<sequence length="395" mass="43494">ATITSSSSPTSSSSSLTPHDLQHGDMIYSLLSILGTHNKDEMSRSLHAMSLSPESCVAMRQSGCLPLLIHLLHNSEPDPNHFNIRSRSSATLRNIINVHCEDQRGRQESRVLRLLEQVRDYCDHLKASALYNACSSSVVYDDVAYFQDIQHPLGAATVLMKLTFDEEHRHAICTLGGIQALAELLQLQQELFGHTLDPDNLTMRRYTCMALTNLTFGDGTNKALLCSMPGPLRALVIQLESPCEDLCQVAASVLRNLSWHADTASKKYLRAAGAVEMLTRSILIIKKESTLKSLLSALWNFSSHCPENKEDICAIRGALQLLVWSLNFKSPSKTLAVVENGGGVLRNVSSHVATRADYRSILRQHGCLPTLLKHLRSPSLTVVSNACGTLWNLSA</sequence>
<dbReference type="eggNOG" id="KOG2122">
    <property type="taxonomic scope" value="Eukaryota"/>
</dbReference>
<dbReference type="GO" id="GO:0071944">
    <property type="term" value="C:cell periphery"/>
    <property type="evidence" value="ECO:0007669"/>
    <property type="project" value="UniProtKB-ARBA"/>
</dbReference>
<evidence type="ECO:0000256" key="2">
    <source>
        <dbReference type="ARBA" id="ARBA00022687"/>
    </source>
</evidence>
<proteinExistence type="inferred from homology"/>
<dbReference type="PANTHER" id="PTHR12607:SF12">
    <property type="entry name" value="APC-LIKE, ISOFORM A-RELATED"/>
    <property type="match status" value="1"/>
</dbReference>
<protein>
    <recommendedName>
        <fullName evidence="7">Armadillo repeat-containing protein 8</fullName>
    </recommendedName>
</protein>
<dbReference type="STRING" id="6412.T1EHW7"/>
<evidence type="ECO:0000313" key="6">
    <source>
        <dbReference type="Proteomes" id="UP000015101"/>
    </source>
</evidence>
<feature type="repeat" description="ARM" evidence="3">
    <location>
        <begin position="366"/>
        <end position="395"/>
    </location>
</feature>
<dbReference type="OMA" id="IFILESW"/>
<dbReference type="GeneID" id="20196167"/>
<dbReference type="PROSITE" id="PS50176">
    <property type="entry name" value="ARM_REPEAT"/>
    <property type="match status" value="3"/>
</dbReference>
<evidence type="ECO:0000256" key="1">
    <source>
        <dbReference type="ARBA" id="ARBA00009051"/>
    </source>
</evidence>
<dbReference type="OrthoDB" id="5918429at2759"/>
<dbReference type="Gene3D" id="1.25.10.10">
    <property type="entry name" value="Leucine-rich Repeat Variant"/>
    <property type="match status" value="1"/>
</dbReference>
<dbReference type="Pfam" id="PF18797">
    <property type="entry name" value="APC_rep"/>
    <property type="match status" value="1"/>
</dbReference>
<dbReference type="AlphaFoldDB" id="T1EHW7"/>
<accession>T1EHW7</accession>
<dbReference type="GO" id="GO:0030178">
    <property type="term" value="P:negative regulation of Wnt signaling pathway"/>
    <property type="evidence" value="ECO:0007669"/>
    <property type="project" value="InterPro"/>
</dbReference>
<dbReference type="GO" id="GO:0016055">
    <property type="term" value="P:Wnt signaling pathway"/>
    <property type="evidence" value="ECO:0007669"/>
    <property type="project" value="UniProtKB-KW"/>
</dbReference>
<dbReference type="EnsemblMetazoa" id="HelroT131926">
    <property type="protein sequence ID" value="HelroP131926"/>
    <property type="gene ID" value="HelroG131926"/>
</dbReference>
<keyword evidence="2" id="KW-0879">Wnt signaling pathway</keyword>
<dbReference type="GO" id="GO:0005737">
    <property type="term" value="C:cytoplasm"/>
    <property type="evidence" value="ECO:0007669"/>
    <property type="project" value="UniProtKB-ARBA"/>
</dbReference>
<evidence type="ECO:0000313" key="5">
    <source>
        <dbReference type="EnsemblMetazoa" id="HelroP131926"/>
    </source>
</evidence>
<dbReference type="GO" id="GO:0008013">
    <property type="term" value="F:beta-catenin binding"/>
    <property type="evidence" value="ECO:0007669"/>
    <property type="project" value="InterPro"/>
</dbReference>
<dbReference type="EMBL" id="AMQM01000898">
    <property type="status" value="NOT_ANNOTATED_CDS"/>
    <property type="molecule type" value="Genomic_DNA"/>
</dbReference>
<reference evidence="6" key="1">
    <citation type="submission" date="2012-12" db="EMBL/GenBank/DDBJ databases">
        <authorList>
            <person name="Hellsten U."/>
            <person name="Grimwood J."/>
            <person name="Chapman J.A."/>
            <person name="Shapiro H."/>
            <person name="Aerts A."/>
            <person name="Otillar R.P."/>
            <person name="Terry A.Y."/>
            <person name="Boore J.L."/>
            <person name="Simakov O."/>
            <person name="Marletaz F."/>
            <person name="Cho S.-J."/>
            <person name="Edsinger-Gonzales E."/>
            <person name="Havlak P."/>
            <person name="Kuo D.-H."/>
            <person name="Larsson T."/>
            <person name="Lv J."/>
            <person name="Arendt D."/>
            <person name="Savage R."/>
            <person name="Osoegawa K."/>
            <person name="de Jong P."/>
            <person name="Lindberg D.R."/>
            <person name="Seaver E.C."/>
            <person name="Weisblat D.A."/>
            <person name="Putnam N.H."/>
            <person name="Grigoriev I.V."/>
            <person name="Rokhsar D.S."/>
        </authorList>
    </citation>
    <scope>NUCLEOTIDE SEQUENCE</scope>
</reference>
<dbReference type="SUPFAM" id="SSF48371">
    <property type="entry name" value="ARM repeat"/>
    <property type="match status" value="2"/>
</dbReference>
<dbReference type="InterPro" id="IPR016024">
    <property type="entry name" value="ARM-type_fold"/>
</dbReference>
<dbReference type="Pfam" id="PF00514">
    <property type="entry name" value="Arm"/>
    <property type="match status" value="1"/>
</dbReference>
<evidence type="ECO:0000256" key="3">
    <source>
        <dbReference type="PROSITE-ProRule" id="PRU00259"/>
    </source>
</evidence>
<organism evidence="5 6">
    <name type="scientific">Helobdella robusta</name>
    <name type="common">Californian leech</name>
    <dbReference type="NCBI Taxonomy" id="6412"/>
    <lineage>
        <taxon>Eukaryota</taxon>
        <taxon>Metazoa</taxon>
        <taxon>Spiralia</taxon>
        <taxon>Lophotrochozoa</taxon>
        <taxon>Annelida</taxon>
        <taxon>Clitellata</taxon>
        <taxon>Hirudinea</taxon>
        <taxon>Rhynchobdellida</taxon>
        <taxon>Glossiphoniidae</taxon>
        <taxon>Helobdella</taxon>
    </lineage>
</organism>
<dbReference type="SMART" id="SM00185">
    <property type="entry name" value="ARM"/>
    <property type="match status" value="6"/>
</dbReference>